<feature type="transmembrane region" description="Helical" evidence="1">
    <location>
        <begin position="13"/>
        <end position="33"/>
    </location>
</feature>
<proteinExistence type="predicted"/>
<comment type="caution">
    <text evidence="2">The sequence shown here is derived from an EMBL/GenBank/DDBJ whole genome shotgun (WGS) entry which is preliminary data.</text>
</comment>
<dbReference type="AlphaFoldDB" id="A0A369VQJ9"/>
<organism evidence="2 3">
    <name type="scientific">Sphingomonas aracearum</name>
    <dbReference type="NCBI Taxonomy" id="2283317"/>
    <lineage>
        <taxon>Bacteria</taxon>
        <taxon>Pseudomonadati</taxon>
        <taxon>Pseudomonadota</taxon>
        <taxon>Alphaproteobacteria</taxon>
        <taxon>Sphingomonadales</taxon>
        <taxon>Sphingomonadaceae</taxon>
        <taxon>Sphingomonas</taxon>
    </lineage>
</organism>
<keyword evidence="1" id="KW-0472">Membrane</keyword>
<protein>
    <submittedName>
        <fullName evidence="2">Uncharacterized protein</fullName>
    </submittedName>
</protein>
<sequence length="180" mass="20554">MELTSALPDVSPYLQYSFILPAGLTILGWFVVARQTDRREFRKELREQLKELRTSMDEVRLRSAAYWLWEDVKTSGPSAIALSSEVKRLSRYLRNLESAGLRFESTGLIIAIRSLATGGDFQSRSRVRSEADEERLEDLSGAIEDALSRVDNAFYSYFAPSKRRCLRWLPLGGALLMVRE</sequence>
<accession>A0A369VQJ9</accession>
<keyword evidence="1" id="KW-0812">Transmembrane</keyword>
<gene>
    <name evidence="2" type="ORF">DVW87_13880</name>
</gene>
<dbReference type="Proteomes" id="UP000253918">
    <property type="component" value="Unassembled WGS sequence"/>
</dbReference>
<keyword evidence="3" id="KW-1185">Reference proteome</keyword>
<evidence type="ECO:0000313" key="3">
    <source>
        <dbReference type="Proteomes" id="UP000253918"/>
    </source>
</evidence>
<dbReference type="EMBL" id="QQNB01000003">
    <property type="protein sequence ID" value="RDE04676.1"/>
    <property type="molecule type" value="Genomic_DNA"/>
</dbReference>
<reference evidence="2 3" key="1">
    <citation type="submission" date="2018-07" db="EMBL/GenBank/DDBJ databases">
        <title>a novel species of Sphingomonas isolated from the rhizosphere soil of Araceae plant.</title>
        <authorList>
            <person name="Zhiyong W."/>
            <person name="Qinglan Z."/>
            <person name="Zhiwei F."/>
            <person name="Ding X."/>
            <person name="Gejiao W."/>
            <person name="Shixue Z."/>
        </authorList>
    </citation>
    <scope>NUCLEOTIDE SEQUENCE [LARGE SCALE GENOMIC DNA]</scope>
    <source>
        <strain evidence="2 3">WZY 27</strain>
    </source>
</reference>
<evidence type="ECO:0000313" key="2">
    <source>
        <dbReference type="EMBL" id="RDE04676.1"/>
    </source>
</evidence>
<name>A0A369VQJ9_9SPHN</name>
<evidence type="ECO:0000256" key="1">
    <source>
        <dbReference type="SAM" id="Phobius"/>
    </source>
</evidence>
<keyword evidence="1" id="KW-1133">Transmembrane helix</keyword>